<evidence type="ECO:0000313" key="12">
    <source>
        <dbReference type="EMBL" id="KAH8091729.1"/>
    </source>
</evidence>
<evidence type="ECO:0000256" key="11">
    <source>
        <dbReference type="SAM" id="SignalP"/>
    </source>
</evidence>
<evidence type="ECO:0000256" key="2">
    <source>
        <dbReference type="ARBA" id="ARBA00005179"/>
    </source>
</evidence>
<comment type="similarity">
    <text evidence="3 10">Belongs to the cytochrome P450 family.</text>
</comment>
<protein>
    <submittedName>
        <fullName evidence="12">Cytochrome P450</fullName>
    </submittedName>
</protein>
<dbReference type="GO" id="GO:0020037">
    <property type="term" value="F:heme binding"/>
    <property type="evidence" value="ECO:0007669"/>
    <property type="project" value="InterPro"/>
</dbReference>
<evidence type="ECO:0000313" key="13">
    <source>
        <dbReference type="Proteomes" id="UP000813824"/>
    </source>
</evidence>
<evidence type="ECO:0000256" key="10">
    <source>
        <dbReference type="RuleBase" id="RU000461"/>
    </source>
</evidence>
<accession>A0A8K0UI42</accession>
<evidence type="ECO:0000256" key="7">
    <source>
        <dbReference type="ARBA" id="ARBA00023004"/>
    </source>
</evidence>
<evidence type="ECO:0000256" key="8">
    <source>
        <dbReference type="ARBA" id="ARBA00023033"/>
    </source>
</evidence>
<dbReference type="Proteomes" id="UP000813824">
    <property type="component" value="Unassembled WGS sequence"/>
</dbReference>
<keyword evidence="4 9" id="KW-0349">Heme</keyword>
<keyword evidence="13" id="KW-1185">Reference proteome</keyword>
<keyword evidence="11" id="KW-0732">Signal</keyword>
<feature type="chain" id="PRO_5035475260" evidence="11">
    <location>
        <begin position="23"/>
        <end position="501"/>
    </location>
</feature>
<dbReference type="Pfam" id="PF00067">
    <property type="entry name" value="p450"/>
    <property type="match status" value="1"/>
</dbReference>
<keyword evidence="5 9" id="KW-0479">Metal-binding</keyword>
<dbReference type="OrthoDB" id="1055148at2759"/>
<reference evidence="12" key="1">
    <citation type="journal article" date="2021" name="New Phytol.">
        <title>Evolutionary innovations through gain and loss of genes in the ectomycorrhizal Boletales.</title>
        <authorList>
            <person name="Wu G."/>
            <person name="Miyauchi S."/>
            <person name="Morin E."/>
            <person name="Kuo A."/>
            <person name="Drula E."/>
            <person name="Varga T."/>
            <person name="Kohler A."/>
            <person name="Feng B."/>
            <person name="Cao Y."/>
            <person name="Lipzen A."/>
            <person name="Daum C."/>
            <person name="Hundley H."/>
            <person name="Pangilinan J."/>
            <person name="Johnson J."/>
            <person name="Barry K."/>
            <person name="LaButti K."/>
            <person name="Ng V."/>
            <person name="Ahrendt S."/>
            <person name="Min B."/>
            <person name="Choi I.G."/>
            <person name="Park H."/>
            <person name="Plett J.M."/>
            <person name="Magnuson J."/>
            <person name="Spatafora J.W."/>
            <person name="Nagy L.G."/>
            <person name="Henrissat B."/>
            <person name="Grigoriev I.V."/>
            <person name="Yang Z.L."/>
            <person name="Xu J."/>
            <person name="Martin F.M."/>
        </authorList>
    </citation>
    <scope>NUCLEOTIDE SEQUENCE</scope>
    <source>
        <strain evidence="12">KKN 215</strain>
    </source>
</reference>
<dbReference type="Gene3D" id="1.10.630.10">
    <property type="entry name" value="Cytochrome P450"/>
    <property type="match status" value="1"/>
</dbReference>
<dbReference type="SUPFAM" id="SSF48264">
    <property type="entry name" value="Cytochrome P450"/>
    <property type="match status" value="1"/>
</dbReference>
<keyword evidence="8 10" id="KW-0503">Monooxygenase</keyword>
<dbReference type="PRINTS" id="PR00463">
    <property type="entry name" value="EP450I"/>
</dbReference>
<comment type="pathway">
    <text evidence="2">Secondary metabolite biosynthesis.</text>
</comment>
<dbReference type="GO" id="GO:0005506">
    <property type="term" value="F:iron ion binding"/>
    <property type="evidence" value="ECO:0007669"/>
    <property type="project" value="InterPro"/>
</dbReference>
<keyword evidence="7 9" id="KW-0408">Iron</keyword>
<evidence type="ECO:0000256" key="4">
    <source>
        <dbReference type="ARBA" id="ARBA00022617"/>
    </source>
</evidence>
<dbReference type="InterPro" id="IPR002401">
    <property type="entry name" value="Cyt_P450_E_grp-I"/>
</dbReference>
<dbReference type="PROSITE" id="PS00086">
    <property type="entry name" value="CYTOCHROME_P450"/>
    <property type="match status" value="1"/>
</dbReference>
<dbReference type="PANTHER" id="PTHR46300:SF7">
    <property type="entry name" value="P450, PUTATIVE (EUROFUNG)-RELATED"/>
    <property type="match status" value="1"/>
</dbReference>
<name>A0A8K0UI42_9AGAR</name>
<organism evidence="12 13">
    <name type="scientific">Cristinia sonorae</name>
    <dbReference type="NCBI Taxonomy" id="1940300"/>
    <lineage>
        <taxon>Eukaryota</taxon>
        <taxon>Fungi</taxon>
        <taxon>Dikarya</taxon>
        <taxon>Basidiomycota</taxon>
        <taxon>Agaricomycotina</taxon>
        <taxon>Agaricomycetes</taxon>
        <taxon>Agaricomycetidae</taxon>
        <taxon>Agaricales</taxon>
        <taxon>Pleurotineae</taxon>
        <taxon>Stephanosporaceae</taxon>
        <taxon>Cristinia</taxon>
    </lineage>
</organism>
<gene>
    <name evidence="12" type="ORF">BXZ70DRAFT_478686</name>
</gene>
<feature type="signal peptide" evidence="11">
    <location>
        <begin position="1"/>
        <end position="22"/>
    </location>
</feature>
<evidence type="ECO:0000256" key="5">
    <source>
        <dbReference type="ARBA" id="ARBA00022723"/>
    </source>
</evidence>
<dbReference type="InterPro" id="IPR050364">
    <property type="entry name" value="Cytochrome_P450_fung"/>
</dbReference>
<dbReference type="AlphaFoldDB" id="A0A8K0UI42"/>
<evidence type="ECO:0000256" key="9">
    <source>
        <dbReference type="PIRSR" id="PIRSR602401-1"/>
    </source>
</evidence>
<dbReference type="InterPro" id="IPR001128">
    <property type="entry name" value="Cyt_P450"/>
</dbReference>
<feature type="binding site" description="axial binding residue" evidence="9">
    <location>
        <position position="424"/>
    </location>
    <ligand>
        <name>heme</name>
        <dbReference type="ChEBI" id="CHEBI:30413"/>
    </ligand>
    <ligandPart>
        <name>Fe</name>
        <dbReference type="ChEBI" id="CHEBI:18248"/>
    </ligandPart>
</feature>
<proteinExistence type="inferred from homology"/>
<dbReference type="PANTHER" id="PTHR46300">
    <property type="entry name" value="P450, PUTATIVE (EUROFUNG)-RELATED-RELATED"/>
    <property type="match status" value="1"/>
</dbReference>
<dbReference type="InterPro" id="IPR017972">
    <property type="entry name" value="Cyt_P450_CS"/>
</dbReference>
<evidence type="ECO:0000256" key="1">
    <source>
        <dbReference type="ARBA" id="ARBA00001971"/>
    </source>
</evidence>
<evidence type="ECO:0000256" key="6">
    <source>
        <dbReference type="ARBA" id="ARBA00023002"/>
    </source>
</evidence>
<dbReference type="EMBL" id="JAEVFJ010000035">
    <property type="protein sequence ID" value="KAH8091729.1"/>
    <property type="molecule type" value="Genomic_DNA"/>
</dbReference>
<dbReference type="GO" id="GO:0016705">
    <property type="term" value="F:oxidoreductase activity, acting on paired donors, with incorporation or reduction of molecular oxygen"/>
    <property type="evidence" value="ECO:0007669"/>
    <property type="project" value="InterPro"/>
</dbReference>
<dbReference type="InterPro" id="IPR036396">
    <property type="entry name" value="Cyt_P450_sf"/>
</dbReference>
<dbReference type="GO" id="GO:0004497">
    <property type="term" value="F:monooxygenase activity"/>
    <property type="evidence" value="ECO:0007669"/>
    <property type="project" value="UniProtKB-KW"/>
</dbReference>
<keyword evidence="6 10" id="KW-0560">Oxidoreductase</keyword>
<dbReference type="CDD" id="cd11065">
    <property type="entry name" value="CYP64-like"/>
    <property type="match status" value="1"/>
</dbReference>
<comment type="cofactor">
    <cofactor evidence="1 9">
        <name>heme</name>
        <dbReference type="ChEBI" id="CHEBI:30413"/>
    </cofactor>
</comment>
<dbReference type="PRINTS" id="PR00385">
    <property type="entry name" value="P450"/>
</dbReference>
<comment type="caution">
    <text evidence="12">The sequence shown here is derived from an EMBL/GenBank/DDBJ whole genome shotgun (WGS) entry which is preliminary data.</text>
</comment>
<evidence type="ECO:0000256" key="3">
    <source>
        <dbReference type="ARBA" id="ARBA00010617"/>
    </source>
</evidence>
<sequence length="501" mass="56434">MANYVVLPAVSLLFLLVWLTGSKRRRLETPGPRRLPLVGNLFTGIVHEQMAAFANEFGSIFSVNLFGTDAIVVTSVSAARELFVKRSATYATRLPLKMVELCNFHQGLLFQPDANKLRQGRRLLLKGMARRELEQYQDIIQHHTLALLSRLLAEPDDFMNHIQTSMGDLSLEIGYGHRSTGKDDVLARRSKDWVTNFTSTIAFGGFLVNVFPILDRLPEWCPGAPHKKTANAWRKDADNFRRDAYEMVKRAVNTGDGQPSIISKTLTEFRHALDEDVIINSAAQMLTGGHTTVLTLQTFMLAMVLHPEAQEKAKEEIHRVVGSDRLPTFSDWDDLPYTTGIVREVLRWHPVIPLLPRNPIQDDLLNGHFVPKDTMVIVNYWAMLHDEVIFPDHAAFRPERWSELKIDRTNDPFEIAFGFGRRVCPGRAATKELLFTIIASIIATFKISKAKDAHGNEITPPEEFTSGGVIGPVPFKCHIEPRSRVSSQLIAESIQSARIRA</sequence>